<dbReference type="Proteomes" id="UP001259832">
    <property type="component" value="Unassembled WGS sequence"/>
</dbReference>
<keyword evidence="3" id="KW-1185">Reference proteome</keyword>
<dbReference type="AlphaFoldDB" id="A0AAD9LG18"/>
<proteinExistence type="predicted"/>
<reference evidence="2" key="1">
    <citation type="submission" date="2023-08" db="EMBL/GenBank/DDBJ databases">
        <title>Reference Genome Resource for the Citrus Pathogen Phytophthora citrophthora.</title>
        <authorList>
            <person name="Moller H."/>
            <person name="Coetzee B."/>
            <person name="Rose L.J."/>
            <person name="Van Niekerk J.M."/>
        </authorList>
    </citation>
    <scope>NUCLEOTIDE SEQUENCE</scope>
    <source>
        <strain evidence="2">STE-U-9442</strain>
    </source>
</reference>
<gene>
    <name evidence="2" type="ORF">P3T76_010558</name>
</gene>
<evidence type="ECO:0000256" key="1">
    <source>
        <dbReference type="SAM" id="MobiDB-lite"/>
    </source>
</evidence>
<comment type="caution">
    <text evidence="2">The sequence shown here is derived from an EMBL/GenBank/DDBJ whole genome shotgun (WGS) entry which is preliminary data.</text>
</comment>
<protein>
    <submittedName>
        <fullName evidence="2">Uncharacterized protein</fullName>
    </submittedName>
</protein>
<feature type="compositionally biased region" description="Basic residues" evidence="1">
    <location>
        <begin position="1"/>
        <end position="11"/>
    </location>
</feature>
<feature type="region of interest" description="Disordered" evidence="1">
    <location>
        <begin position="1"/>
        <end position="27"/>
    </location>
</feature>
<dbReference type="EMBL" id="JASMQC010000023">
    <property type="protein sequence ID" value="KAK1935333.1"/>
    <property type="molecule type" value="Genomic_DNA"/>
</dbReference>
<name>A0AAD9LG18_9STRA</name>
<accession>A0AAD9LG18</accession>
<evidence type="ECO:0000313" key="2">
    <source>
        <dbReference type="EMBL" id="KAK1935333.1"/>
    </source>
</evidence>
<organism evidence="2 3">
    <name type="scientific">Phytophthora citrophthora</name>
    <dbReference type="NCBI Taxonomy" id="4793"/>
    <lineage>
        <taxon>Eukaryota</taxon>
        <taxon>Sar</taxon>
        <taxon>Stramenopiles</taxon>
        <taxon>Oomycota</taxon>
        <taxon>Peronosporomycetes</taxon>
        <taxon>Peronosporales</taxon>
        <taxon>Peronosporaceae</taxon>
        <taxon>Phytophthora</taxon>
    </lineage>
</organism>
<sequence length="59" mass="6344">MSQHLRLKRVKVSASPDVGNTPGGSEAQKLFNLTCQPSCVDHLLADPDVAEPVAKRPPH</sequence>
<evidence type="ECO:0000313" key="3">
    <source>
        <dbReference type="Proteomes" id="UP001259832"/>
    </source>
</evidence>